<sequence length="76" mass="8433">MKMFGQMPSSLYVFGESMRSVSGTIRYLPYGLCILGLGIGFAIHGAEGGVLWFFVGYFFGKAIQSTFWTFGRNSRS</sequence>
<reference evidence="2 3" key="1">
    <citation type="submission" date="2018-09" db="EMBL/GenBank/DDBJ databases">
        <title>Genomic Encyclopedia of Archaeal and Bacterial Type Strains, Phase II (KMG-II): from individual species to whole genera.</title>
        <authorList>
            <person name="Goeker M."/>
        </authorList>
    </citation>
    <scope>NUCLEOTIDE SEQUENCE [LARGE SCALE GENOMIC DNA]</scope>
    <source>
        <strain evidence="2 3">DSM 13151</strain>
    </source>
</reference>
<keyword evidence="1" id="KW-1133">Transmembrane helix</keyword>
<gene>
    <name evidence="2" type="ORF">ATJ93_4329</name>
</gene>
<keyword evidence="1" id="KW-0472">Membrane</keyword>
<keyword evidence="3" id="KW-1185">Reference proteome</keyword>
<proteinExistence type="predicted"/>
<evidence type="ECO:0000313" key="2">
    <source>
        <dbReference type="EMBL" id="RKD88664.1"/>
    </source>
</evidence>
<feature type="transmembrane region" description="Helical" evidence="1">
    <location>
        <begin position="50"/>
        <end position="70"/>
    </location>
</feature>
<dbReference type="Proteomes" id="UP000283805">
    <property type="component" value="Unassembled WGS sequence"/>
</dbReference>
<dbReference type="AlphaFoldDB" id="A0A3R7DWU6"/>
<feature type="transmembrane region" description="Helical" evidence="1">
    <location>
        <begin position="27"/>
        <end position="44"/>
    </location>
</feature>
<comment type="caution">
    <text evidence="2">The sequence shown here is derived from an EMBL/GenBank/DDBJ whole genome shotgun (WGS) entry which is preliminary data.</text>
</comment>
<keyword evidence="1" id="KW-0812">Transmembrane</keyword>
<name>A0A3R7DWU6_9EURY</name>
<evidence type="ECO:0000256" key="1">
    <source>
        <dbReference type="SAM" id="Phobius"/>
    </source>
</evidence>
<accession>A0A3R7DWU6</accession>
<evidence type="ECO:0000313" key="3">
    <source>
        <dbReference type="Proteomes" id="UP000283805"/>
    </source>
</evidence>
<organism evidence="2 3">
    <name type="scientific">Halopiger aswanensis</name>
    <dbReference type="NCBI Taxonomy" id="148449"/>
    <lineage>
        <taxon>Archaea</taxon>
        <taxon>Methanobacteriati</taxon>
        <taxon>Methanobacteriota</taxon>
        <taxon>Stenosarchaea group</taxon>
        <taxon>Halobacteria</taxon>
        <taxon>Halobacteriales</taxon>
        <taxon>Natrialbaceae</taxon>
        <taxon>Halopiger</taxon>
    </lineage>
</organism>
<dbReference type="EMBL" id="RAPO01000005">
    <property type="protein sequence ID" value="RKD88664.1"/>
    <property type="molecule type" value="Genomic_DNA"/>
</dbReference>
<protein>
    <submittedName>
        <fullName evidence="2">Uncharacterized protein</fullName>
    </submittedName>
</protein>